<gene>
    <name evidence="1" type="primary">PowCR01_120030000</name>
    <name evidence="1" type="ORF">POWCR01_120030000</name>
</gene>
<name>A0A1C3KVC7_PLAOA</name>
<proteinExistence type="predicted"/>
<protein>
    <submittedName>
        <fullName evidence="1">Uncharacterized protein</fullName>
    </submittedName>
</protein>
<organism evidence="1 2">
    <name type="scientific">Plasmodium ovale</name>
    <name type="common">malaria parasite P. ovale</name>
    <dbReference type="NCBI Taxonomy" id="36330"/>
    <lineage>
        <taxon>Eukaryota</taxon>
        <taxon>Sar</taxon>
        <taxon>Alveolata</taxon>
        <taxon>Apicomplexa</taxon>
        <taxon>Aconoidasida</taxon>
        <taxon>Haemosporida</taxon>
        <taxon>Plasmodiidae</taxon>
        <taxon>Plasmodium</taxon>
        <taxon>Plasmodium (Plasmodium)</taxon>
    </lineage>
</organism>
<sequence length="134" mass="15951">MNFDDFVNTLYGKDVFDDGNSKYIRETVFPYLLPLARLVNNEKEKHKYFNIFHECNERDLRANLHGEKRDANIEQVDIFSTDKLTADSSELFEIQQEVLKKYVDINPILLLSEYLVEEYNRKHKSDKVNENRIS</sequence>
<dbReference type="EMBL" id="LT594516">
    <property type="protein sequence ID" value="SBT78140.1"/>
    <property type="molecule type" value="Genomic_DNA"/>
</dbReference>
<dbReference type="VEuPathDB" id="PlasmoDB:POWCR01_120030000"/>
<reference evidence="1 2" key="1">
    <citation type="submission" date="2016-06" db="EMBL/GenBank/DDBJ databases">
        <authorList>
            <consortium name="Pathogen Informatics"/>
        </authorList>
    </citation>
    <scope>NUCLEOTIDE SEQUENCE [LARGE SCALE GENOMIC DNA]</scope>
    <source>
        <strain evidence="1">PowCR01</strain>
    </source>
</reference>
<evidence type="ECO:0000313" key="1">
    <source>
        <dbReference type="EMBL" id="SBT78140.1"/>
    </source>
</evidence>
<dbReference type="Proteomes" id="UP000243200">
    <property type="component" value="Chromosome 12"/>
</dbReference>
<dbReference type="AlphaFoldDB" id="A0A1C3KVC7"/>
<evidence type="ECO:0000313" key="2">
    <source>
        <dbReference type="Proteomes" id="UP000243200"/>
    </source>
</evidence>
<accession>A0A1C3KVC7</accession>
<dbReference type="OrthoDB" id="391033at2759"/>
<dbReference type="VEuPathDB" id="PlasmoDB:PocGH01_12034500"/>